<feature type="transmembrane region" description="Helical" evidence="7">
    <location>
        <begin position="172"/>
        <end position="190"/>
    </location>
</feature>
<protein>
    <submittedName>
        <fullName evidence="9">Cation diffusion facilitator family transporter</fullName>
    </submittedName>
</protein>
<feature type="transmembrane region" description="Helical" evidence="7">
    <location>
        <begin position="106"/>
        <end position="123"/>
    </location>
</feature>
<evidence type="ECO:0000313" key="9">
    <source>
        <dbReference type="EMBL" id="SHJ29280.1"/>
    </source>
</evidence>
<dbReference type="GO" id="GO:0016020">
    <property type="term" value="C:membrane"/>
    <property type="evidence" value="ECO:0007669"/>
    <property type="project" value="UniProtKB-SubCell"/>
</dbReference>
<dbReference type="InterPro" id="IPR058533">
    <property type="entry name" value="Cation_efflux_TM"/>
</dbReference>
<evidence type="ECO:0000313" key="10">
    <source>
        <dbReference type="Proteomes" id="UP000184342"/>
    </source>
</evidence>
<dbReference type="InterPro" id="IPR002524">
    <property type="entry name" value="Cation_efflux"/>
</dbReference>
<dbReference type="GO" id="GO:0008324">
    <property type="term" value="F:monoatomic cation transmembrane transporter activity"/>
    <property type="evidence" value="ECO:0007669"/>
    <property type="project" value="InterPro"/>
</dbReference>
<gene>
    <name evidence="9" type="ORF">SAMN02745691_01673</name>
</gene>
<dbReference type="RefSeq" id="WP_073993969.1">
    <property type="nucleotide sequence ID" value="NZ_FQYT01000017.1"/>
</dbReference>
<keyword evidence="3" id="KW-0813">Transport</keyword>
<dbReference type="PANTHER" id="PTHR43840:SF15">
    <property type="entry name" value="MITOCHONDRIAL METAL TRANSPORTER 1-RELATED"/>
    <property type="match status" value="1"/>
</dbReference>
<organism evidence="9 10">
    <name type="scientific">Parasporobacterium paucivorans DSM 15970</name>
    <dbReference type="NCBI Taxonomy" id="1122934"/>
    <lineage>
        <taxon>Bacteria</taxon>
        <taxon>Bacillati</taxon>
        <taxon>Bacillota</taxon>
        <taxon>Clostridia</taxon>
        <taxon>Lachnospirales</taxon>
        <taxon>Lachnospiraceae</taxon>
        <taxon>Parasporobacterium</taxon>
    </lineage>
</organism>
<comment type="subcellular location">
    <subcellularLocation>
        <location evidence="1">Membrane</location>
        <topology evidence="1">Multi-pass membrane protein</topology>
    </subcellularLocation>
</comment>
<keyword evidence="4 7" id="KW-0812">Transmembrane</keyword>
<dbReference type="EMBL" id="FQYT01000017">
    <property type="protein sequence ID" value="SHJ29280.1"/>
    <property type="molecule type" value="Genomic_DNA"/>
</dbReference>
<keyword evidence="10" id="KW-1185">Reference proteome</keyword>
<dbReference type="NCBIfam" id="TIGR01297">
    <property type="entry name" value="CDF"/>
    <property type="match status" value="1"/>
</dbReference>
<feature type="transmembrane region" description="Helical" evidence="7">
    <location>
        <begin position="144"/>
        <end position="166"/>
    </location>
</feature>
<comment type="similarity">
    <text evidence="2">Belongs to the cation diffusion facilitator (CDF) transporter (TC 2.A.4) family.</text>
</comment>
<dbReference type="Proteomes" id="UP000184342">
    <property type="component" value="Unassembled WGS sequence"/>
</dbReference>
<dbReference type="AlphaFoldDB" id="A0A1M6I4G4"/>
<evidence type="ECO:0000256" key="7">
    <source>
        <dbReference type="SAM" id="Phobius"/>
    </source>
</evidence>
<keyword evidence="6 7" id="KW-0472">Membrane</keyword>
<feature type="domain" description="Cation efflux protein transmembrane" evidence="8">
    <location>
        <begin position="9"/>
        <end position="197"/>
    </location>
</feature>
<evidence type="ECO:0000256" key="5">
    <source>
        <dbReference type="ARBA" id="ARBA00022989"/>
    </source>
</evidence>
<evidence type="ECO:0000256" key="1">
    <source>
        <dbReference type="ARBA" id="ARBA00004141"/>
    </source>
</evidence>
<dbReference type="InterPro" id="IPR050291">
    <property type="entry name" value="CDF_Transporter"/>
</dbReference>
<evidence type="ECO:0000256" key="2">
    <source>
        <dbReference type="ARBA" id="ARBA00008114"/>
    </source>
</evidence>
<feature type="transmembrane region" description="Helical" evidence="7">
    <location>
        <begin position="67"/>
        <end position="86"/>
    </location>
</feature>
<evidence type="ECO:0000256" key="6">
    <source>
        <dbReference type="ARBA" id="ARBA00023136"/>
    </source>
</evidence>
<dbReference type="Pfam" id="PF01545">
    <property type="entry name" value="Cation_efflux"/>
    <property type="match status" value="1"/>
</dbReference>
<dbReference type="SUPFAM" id="SSF161111">
    <property type="entry name" value="Cation efflux protein transmembrane domain-like"/>
    <property type="match status" value="1"/>
</dbReference>
<feature type="transmembrane region" description="Helical" evidence="7">
    <location>
        <begin position="38"/>
        <end position="55"/>
    </location>
</feature>
<evidence type="ECO:0000259" key="8">
    <source>
        <dbReference type="Pfam" id="PF01545"/>
    </source>
</evidence>
<reference evidence="9 10" key="1">
    <citation type="submission" date="2016-11" db="EMBL/GenBank/DDBJ databases">
        <authorList>
            <person name="Jaros S."/>
            <person name="Januszkiewicz K."/>
            <person name="Wedrychowicz H."/>
        </authorList>
    </citation>
    <scope>NUCLEOTIDE SEQUENCE [LARGE SCALE GENOMIC DNA]</scope>
    <source>
        <strain evidence="9 10">DSM 15970</strain>
    </source>
</reference>
<feature type="transmembrane region" description="Helical" evidence="7">
    <location>
        <begin position="7"/>
        <end position="26"/>
    </location>
</feature>
<proteinExistence type="inferred from homology"/>
<dbReference type="Gene3D" id="1.20.1510.10">
    <property type="entry name" value="Cation efflux protein transmembrane domain"/>
    <property type="match status" value="1"/>
</dbReference>
<accession>A0A1M6I4G4</accession>
<dbReference type="PANTHER" id="PTHR43840">
    <property type="entry name" value="MITOCHONDRIAL METAL TRANSPORTER 1-RELATED"/>
    <property type="match status" value="1"/>
</dbReference>
<dbReference type="STRING" id="1122934.SAMN02745691_01673"/>
<name>A0A1M6I4G4_9FIRM</name>
<evidence type="ECO:0000256" key="4">
    <source>
        <dbReference type="ARBA" id="ARBA00022692"/>
    </source>
</evidence>
<evidence type="ECO:0000256" key="3">
    <source>
        <dbReference type="ARBA" id="ARBA00022448"/>
    </source>
</evidence>
<keyword evidence="5 7" id="KW-1133">Transmembrane helix</keyword>
<sequence>MEVSERTALFSMAINLVIFAIKYLSASASGSIALKAEAFHTLADFIASSTVFIGLKIAKRKTKSFPYGLYKIENLMSVFISLIILYTGYEIVLEVINTNTIEIRNTGYAILSLLASMAITFWFSRYEKKIGKKMNSPILLADAAHIRSDVLSNIVVLAAVLTASIGFQFDKIAAFIVVGFIAKTGIQILIDGVRVLLDASLDYETLSKVEKIITDIP</sequence>
<dbReference type="InterPro" id="IPR027469">
    <property type="entry name" value="Cation_efflux_TMD_sf"/>
</dbReference>